<dbReference type="Pfam" id="PF08220">
    <property type="entry name" value="HTH_DeoR"/>
    <property type="match status" value="1"/>
</dbReference>
<dbReference type="InterPro" id="IPR018356">
    <property type="entry name" value="Tscrpt_reg_HTH_DeoR_CS"/>
</dbReference>
<dbReference type="Proteomes" id="UP000288079">
    <property type="component" value="Unassembled WGS sequence"/>
</dbReference>
<dbReference type="PRINTS" id="PR00037">
    <property type="entry name" value="HTHLACR"/>
</dbReference>
<reference evidence="5 6" key="1">
    <citation type="submission" date="2018-10" db="EMBL/GenBank/DDBJ databases">
        <title>Draft Genome Sequence of Bacteroides sp. KCTC 15687.</title>
        <authorList>
            <person name="Yu S.Y."/>
            <person name="Kim J.S."/>
            <person name="Oh B.S."/>
            <person name="Park S.H."/>
            <person name="Kang S.W."/>
            <person name="Park J.E."/>
            <person name="Choi S.H."/>
            <person name="Han K.I."/>
            <person name="Lee K.C."/>
            <person name="Eom M.K."/>
            <person name="Suh M.K."/>
            <person name="Lee D.H."/>
            <person name="Yoon H."/>
            <person name="Kim B."/>
            <person name="Yang S.J."/>
            <person name="Lee J.S."/>
            <person name="Lee J.H."/>
        </authorList>
    </citation>
    <scope>NUCLEOTIDE SEQUENCE [LARGE SCALE GENOMIC DNA]</scope>
    <source>
        <strain evidence="5 6">KCTC 15687</strain>
    </source>
</reference>
<dbReference type="Pfam" id="PF00455">
    <property type="entry name" value="DeoRC"/>
    <property type="match status" value="1"/>
</dbReference>
<gene>
    <name evidence="5" type="primary">agaR</name>
    <name evidence="5" type="ORF">KGMB02408_24190</name>
</gene>
<sequence>MKLFRLSFATYQYLIYLCKKKYESMTSIAERHKYILESLAKNGFIKVIDIAKELDVTPVTIRKDLKYLEEKKLLYRTHGSASPINPLTSDIDVQEKEKLRKDEKKRIAIEAAKLVEENDSIIIASGSTVHMFAEQIIPTSHLTVVTASLKTALLLNAVNNIEVIQLGGTVRKNSFSVIGDYTSQFFEQITCSKLFLGVDGIDLEYGITNSNIEEAILNKKMIEASLRTIILADSSKFGRRGFGKICNLDRIDVIITDSGISKSMAQSIEEMGIELMIV</sequence>
<dbReference type="EMBL" id="BHWB01000006">
    <property type="protein sequence ID" value="GCB35474.1"/>
    <property type="molecule type" value="Genomic_DNA"/>
</dbReference>
<evidence type="ECO:0000313" key="6">
    <source>
        <dbReference type="Proteomes" id="UP000288079"/>
    </source>
</evidence>
<dbReference type="SUPFAM" id="SSF100950">
    <property type="entry name" value="NagB/RpiA/CoA transferase-like"/>
    <property type="match status" value="1"/>
</dbReference>
<organism evidence="5 6">
    <name type="scientific">Bacteroides faecalis</name>
    <dbReference type="NCBI Taxonomy" id="2447885"/>
    <lineage>
        <taxon>Bacteria</taxon>
        <taxon>Pseudomonadati</taxon>
        <taxon>Bacteroidota</taxon>
        <taxon>Bacteroidia</taxon>
        <taxon>Bacteroidales</taxon>
        <taxon>Bacteroidaceae</taxon>
        <taxon>Bacteroides</taxon>
    </lineage>
</organism>
<evidence type="ECO:0000256" key="1">
    <source>
        <dbReference type="ARBA" id="ARBA00023015"/>
    </source>
</evidence>
<protein>
    <submittedName>
        <fullName evidence="5">DeoR family transcriptional regulator</fullName>
    </submittedName>
</protein>
<dbReference type="InterPro" id="IPR036388">
    <property type="entry name" value="WH-like_DNA-bd_sf"/>
</dbReference>
<evidence type="ECO:0000313" key="5">
    <source>
        <dbReference type="EMBL" id="GCB35474.1"/>
    </source>
</evidence>
<keyword evidence="1" id="KW-0805">Transcription regulation</keyword>
<dbReference type="SUPFAM" id="SSF46785">
    <property type="entry name" value="Winged helix' DNA-binding domain"/>
    <property type="match status" value="1"/>
</dbReference>
<comment type="caution">
    <text evidence="5">The sequence shown here is derived from an EMBL/GenBank/DDBJ whole genome shotgun (WGS) entry which is preliminary data.</text>
</comment>
<dbReference type="AlphaFoldDB" id="A0A401LVD3"/>
<dbReference type="InterPro" id="IPR036390">
    <property type="entry name" value="WH_DNA-bd_sf"/>
</dbReference>
<name>A0A401LVD3_9BACE</name>
<evidence type="ECO:0000256" key="3">
    <source>
        <dbReference type="ARBA" id="ARBA00023163"/>
    </source>
</evidence>
<feature type="domain" description="HTH deoR-type" evidence="4">
    <location>
        <begin position="28"/>
        <end position="83"/>
    </location>
</feature>
<accession>A0A401LVD3</accession>
<dbReference type="GO" id="GO:0003700">
    <property type="term" value="F:DNA-binding transcription factor activity"/>
    <property type="evidence" value="ECO:0007669"/>
    <property type="project" value="InterPro"/>
</dbReference>
<keyword evidence="6" id="KW-1185">Reference proteome</keyword>
<keyword evidence="2" id="KW-0238">DNA-binding</keyword>
<keyword evidence="3" id="KW-0804">Transcription</keyword>
<evidence type="ECO:0000259" key="4">
    <source>
        <dbReference type="PROSITE" id="PS51000"/>
    </source>
</evidence>
<dbReference type="InterPro" id="IPR001034">
    <property type="entry name" value="DeoR_HTH"/>
</dbReference>
<evidence type="ECO:0000256" key="2">
    <source>
        <dbReference type="ARBA" id="ARBA00023125"/>
    </source>
</evidence>
<dbReference type="SMART" id="SM00420">
    <property type="entry name" value="HTH_DEOR"/>
    <property type="match status" value="1"/>
</dbReference>
<dbReference type="GO" id="GO:0003677">
    <property type="term" value="F:DNA binding"/>
    <property type="evidence" value="ECO:0007669"/>
    <property type="project" value="UniProtKB-KW"/>
</dbReference>
<dbReference type="PANTHER" id="PTHR30363:SF44">
    <property type="entry name" value="AGA OPERON TRANSCRIPTIONAL REPRESSOR-RELATED"/>
    <property type="match status" value="1"/>
</dbReference>
<dbReference type="PROSITE" id="PS00894">
    <property type="entry name" value="HTH_DEOR_1"/>
    <property type="match status" value="1"/>
</dbReference>
<dbReference type="PANTHER" id="PTHR30363">
    <property type="entry name" value="HTH-TYPE TRANSCRIPTIONAL REGULATOR SRLR-RELATED"/>
    <property type="match status" value="1"/>
</dbReference>
<dbReference type="SMART" id="SM01134">
    <property type="entry name" value="DeoRC"/>
    <property type="match status" value="1"/>
</dbReference>
<dbReference type="InterPro" id="IPR014036">
    <property type="entry name" value="DeoR-like_C"/>
</dbReference>
<dbReference type="PROSITE" id="PS51000">
    <property type="entry name" value="HTH_DEOR_2"/>
    <property type="match status" value="1"/>
</dbReference>
<dbReference type="InterPro" id="IPR050313">
    <property type="entry name" value="Carb_Metab_HTH_regulators"/>
</dbReference>
<dbReference type="InterPro" id="IPR037171">
    <property type="entry name" value="NagB/RpiA_transferase-like"/>
</dbReference>
<proteinExistence type="predicted"/>
<dbReference type="Gene3D" id="3.40.50.1360">
    <property type="match status" value="1"/>
</dbReference>
<dbReference type="Gene3D" id="1.10.10.10">
    <property type="entry name" value="Winged helix-like DNA-binding domain superfamily/Winged helix DNA-binding domain"/>
    <property type="match status" value="1"/>
</dbReference>